<evidence type="ECO:0000256" key="1">
    <source>
        <dbReference type="ARBA" id="ARBA00022614"/>
    </source>
</evidence>
<dbReference type="PANTHER" id="PTHR45712">
    <property type="entry name" value="AGAP008170-PA"/>
    <property type="match status" value="1"/>
</dbReference>
<feature type="signal peptide" evidence="4">
    <location>
        <begin position="1"/>
        <end position="18"/>
    </location>
</feature>
<feature type="transmembrane region" description="Helical" evidence="3">
    <location>
        <begin position="620"/>
        <end position="647"/>
    </location>
</feature>
<proteinExistence type="predicted"/>
<protein>
    <submittedName>
        <fullName evidence="5">Uncharacterized protein</fullName>
    </submittedName>
</protein>
<dbReference type="Pfam" id="PF13855">
    <property type="entry name" value="LRR_8"/>
    <property type="match status" value="5"/>
</dbReference>
<name>A0AAW1D538_9HEMI</name>
<sequence>MEFRTLVLVLAIASASRSSTVCPQGCKCYKNNYSGTVAKCTELDPDIQKFSSDITHLVVENFIGEKDVALTPMIFADMGLDRVATIKIVNSTLRDIDVNAFHGLTHLQEVNFSHNRLILIHPDTFKNNKRLERVVLKGNPLQLTQVLDQKGHHFLNSNSLRELDLSHCGLTQIAPKTFSNLENLELLDLSGNDLTEIKADTLANLVNLEDLYLAHNSISKIDPNAFIDIEDMTKLSLRGNPIKTLEGVEISGLAELDVSECDFEILAAATFDGFQELNTLNLSRNSIRDIDPEAFYSLTNLKYIDLSYNMIRGPLDRSLFTLNKKLETISLAGNKEMRVFREMFGTFPHLYYFDLSDCGLIEVMDESFNNMHNLAKLNLSNNYLQHIRPHLFEPLTHLTVLDLSNNRLHFVNDKLFSGNKKLMRLSLAGNAFRHVPAALFEKTPDLEWLDLSNCRLITLWNITEAFDMRNNKIFRNLHYLNVSGNKLVKLHRHSFISMENLEKLDISNNPIQCTNDFSHLMQWLIVNSVMPNKGNTKHSTNLGFIANNIEWDEVLKVVCPINTQNSHKAINHKTLFKNTKNPEGKLYQAEKIPIHELIEPISFKGPEELTKIEPIEEPPLVWPMVLIWISILSIFIALGNLIGLLIYRSRRQYRVLNYRSPFTTSPLDNHFNIRRGNGRSPYQKLYEECSVPAPVHDKKIKIVTILENAFNKNNSKV</sequence>
<dbReference type="PROSITE" id="PS51450">
    <property type="entry name" value="LRR"/>
    <property type="match status" value="6"/>
</dbReference>
<keyword evidence="1" id="KW-0433">Leucine-rich repeat</keyword>
<feature type="chain" id="PRO_5043889511" evidence="4">
    <location>
        <begin position="19"/>
        <end position="717"/>
    </location>
</feature>
<dbReference type="EMBL" id="JAPXFL010000006">
    <property type="protein sequence ID" value="KAK9505178.1"/>
    <property type="molecule type" value="Genomic_DNA"/>
</dbReference>
<keyword evidence="4" id="KW-0732">Signal</keyword>
<keyword evidence="3" id="KW-0472">Membrane</keyword>
<dbReference type="InterPro" id="IPR032675">
    <property type="entry name" value="LRR_dom_sf"/>
</dbReference>
<reference evidence="5 6" key="1">
    <citation type="submission" date="2022-12" db="EMBL/GenBank/DDBJ databases">
        <title>Chromosome-level genome assembly of true bugs.</title>
        <authorList>
            <person name="Ma L."/>
            <person name="Li H."/>
        </authorList>
    </citation>
    <scope>NUCLEOTIDE SEQUENCE [LARGE SCALE GENOMIC DNA]</scope>
    <source>
        <strain evidence="5">Lab_2022b</strain>
    </source>
</reference>
<dbReference type="SMART" id="SM00365">
    <property type="entry name" value="LRR_SD22"/>
    <property type="match status" value="6"/>
</dbReference>
<dbReference type="PRINTS" id="PR00019">
    <property type="entry name" value="LEURICHRPT"/>
</dbReference>
<dbReference type="Gene3D" id="3.80.10.10">
    <property type="entry name" value="Ribonuclease Inhibitor"/>
    <property type="match status" value="4"/>
</dbReference>
<comment type="caution">
    <text evidence="5">The sequence shown here is derived from an EMBL/GenBank/DDBJ whole genome shotgun (WGS) entry which is preliminary data.</text>
</comment>
<accession>A0AAW1D538</accession>
<gene>
    <name evidence="5" type="ORF">O3M35_009288</name>
</gene>
<keyword evidence="3" id="KW-0812">Transmembrane</keyword>
<evidence type="ECO:0000313" key="5">
    <source>
        <dbReference type="EMBL" id="KAK9505178.1"/>
    </source>
</evidence>
<keyword evidence="2" id="KW-0677">Repeat</keyword>
<keyword evidence="3" id="KW-1133">Transmembrane helix</keyword>
<organism evidence="5 6">
    <name type="scientific">Rhynocoris fuscipes</name>
    <dbReference type="NCBI Taxonomy" id="488301"/>
    <lineage>
        <taxon>Eukaryota</taxon>
        <taxon>Metazoa</taxon>
        <taxon>Ecdysozoa</taxon>
        <taxon>Arthropoda</taxon>
        <taxon>Hexapoda</taxon>
        <taxon>Insecta</taxon>
        <taxon>Pterygota</taxon>
        <taxon>Neoptera</taxon>
        <taxon>Paraneoptera</taxon>
        <taxon>Hemiptera</taxon>
        <taxon>Heteroptera</taxon>
        <taxon>Panheteroptera</taxon>
        <taxon>Cimicomorpha</taxon>
        <taxon>Reduviidae</taxon>
        <taxon>Harpactorinae</taxon>
        <taxon>Harpactorini</taxon>
        <taxon>Rhynocoris</taxon>
    </lineage>
</organism>
<dbReference type="Proteomes" id="UP001461498">
    <property type="component" value="Unassembled WGS sequence"/>
</dbReference>
<dbReference type="SMART" id="SM00369">
    <property type="entry name" value="LRR_TYP"/>
    <property type="match status" value="13"/>
</dbReference>
<dbReference type="InterPro" id="IPR050333">
    <property type="entry name" value="SLRP"/>
</dbReference>
<evidence type="ECO:0000256" key="3">
    <source>
        <dbReference type="SAM" id="Phobius"/>
    </source>
</evidence>
<evidence type="ECO:0000256" key="2">
    <source>
        <dbReference type="ARBA" id="ARBA00022737"/>
    </source>
</evidence>
<evidence type="ECO:0000256" key="4">
    <source>
        <dbReference type="SAM" id="SignalP"/>
    </source>
</evidence>
<dbReference type="SUPFAM" id="SSF52058">
    <property type="entry name" value="L domain-like"/>
    <property type="match status" value="2"/>
</dbReference>
<evidence type="ECO:0000313" key="6">
    <source>
        <dbReference type="Proteomes" id="UP001461498"/>
    </source>
</evidence>
<dbReference type="AlphaFoldDB" id="A0AAW1D538"/>
<dbReference type="InterPro" id="IPR003591">
    <property type="entry name" value="Leu-rich_rpt_typical-subtyp"/>
</dbReference>
<keyword evidence="6" id="KW-1185">Reference proteome</keyword>
<dbReference type="PANTHER" id="PTHR45712:SF22">
    <property type="entry name" value="INSULIN-LIKE GROWTH FACTOR-BINDING PROTEIN COMPLEX ACID LABILE SUBUNIT"/>
    <property type="match status" value="1"/>
</dbReference>
<dbReference type="InterPro" id="IPR001611">
    <property type="entry name" value="Leu-rich_rpt"/>
</dbReference>